<feature type="transmembrane region" description="Helical" evidence="1">
    <location>
        <begin position="79"/>
        <end position="106"/>
    </location>
</feature>
<evidence type="ECO:0000313" key="2">
    <source>
        <dbReference type="EMBL" id="THV07225.1"/>
    </source>
</evidence>
<dbReference type="PANTHER" id="PTHR38848:SF3">
    <property type="entry name" value="G-PROTEIN COUPLED RECEPTORS FAMILY 3 PROFILE DOMAIN-CONTAINING PROTEIN"/>
    <property type="match status" value="1"/>
</dbReference>
<feature type="transmembrane region" description="Helical" evidence="1">
    <location>
        <begin position="127"/>
        <end position="150"/>
    </location>
</feature>
<feature type="transmembrane region" description="Helical" evidence="1">
    <location>
        <begin position="12"/>
        <end position="31"/>
    </location>
</feature>
<sequence>MPSLLFPSAGLQVFSSLIHFLGITIVSHCLSRKLFSERLSWAGIRQLPWPRLCLILVFLDSWLFLISSGILVFGVGLELHYSVCTTAIILCIAFYATTKALVYFYLIEKVHIVWAPPTGRSRFRSPVDIVCFLTVSLYAVVIGLMIFGRVARLRSGDNVCVIGLRPFSSIPLLAYDMYINIFLTGMFLYPILRAGRMRKRTRRLARRTLIATGVALTTSTFNIGWLFALKGQELGWICLGSCGVDVILNSYALYWSAKPRRDRDRQPTPSTIEGCISEDLYALKSRKNDPATIMSFQAGTPSQPLTRIVSPAIVPSSGAPKSILKPPRIHEHHFLHLPHFPHVHMPHLPHMHMPHLPHPHIRFHNPFASPVFVPQNPQPEVRISANPQLAQKPPTQSILSSLGEVLGVGSNKDENKGKGVETVQITVTTQVTHVEVGDDELHPEDVHRAYVHRPNLP</sequence>
<protein>
    <recommendedName>
        <fullName evidence="4">Transmembrane protein</fullName>
    </recommendedName>
</protein>
<keyword evidence="1" id="KW-1133">Transmembrane helix</keyword>
<reference evidence="2 3" key="1">
    <citation type="journal article" date="2019" name="Nat. Ecol. Evol.">
        <title>Megaphylogeny resolves global patterns of mushroom evolution.</title>
        <authorList>
            <person name="Varga T."/>
            <person name="Krizsan K."/>
            <person name="Foldi C."/>
            <person name="Dima B."/>
            <person name="Sanchez-Garcia M."/>
            <person name="Sanchez-Ramirez S."/>
            <person name="Szollosi G.J."/>
            <person name="Szarkandi J.G."/>
            <person name="Papp V."/>
            <person name="Albert L."/>
            <person name="Andreopoulos W."/>
            <person name="Angelini C."/>
            <person name="Antonin V."/>
            <person name="Barry K.W."/>
            <person name="Bougher N.L."/>
            <person name="Buchanan P."/>
            <person name="Buyck B."/>
            <person name="Bense V."/>
            <person name="Catcheside P."/>
            <person name="Chovatia M."/>
            <person name="Cooper J."/>
            <person name="Damon W."/>
            <person name="Desjardin D."/>
            <person name="Finy P."/>
            <person name="Geml J."/>
            <person name="Haridas S."/>
            <person name="Hughes K."/>
            <person name="Justo A."/>
            <person name="Karasinski D."/>
            <person name="Kautmanova I."/>
            <person name="Kiss B."/>
            <person name="Kocsube S."/>
            <person name="Kotiranta H."/>
            <person name="LaButti K.M."/>
            <person name="Lechner B.E."/>
            <person name="Liimatainen K."/>
            <person name="Lipzen A."/>
            <person name="Lukacs Z."/>
            <person name="Mihaltcheva S."/>
            <person name="Morgado L.N."/>
            <person name="Niskanen T."/>
            <person name="Noordeloos M.E."/>
            <person name="Ohm R.A."/>
            <person name="Ortiz-Santana B."/>
            <person name="Ovrebo C."/>
            <person name="Racz N."/>
            <person name="Riley R."/>
            <person name="Savchenko A."/>
            <person name="Shiryaev A."/>
            <person name="Soop K."/>
            <person name="Spirin V."/>
            <person name="Szebenyi C."/>
            <person name="Tomsovsky M."/>
            <person name="Tulloss R.E."/>
            <person name="Uehling J."/>
            <person name="Grigoriev I.V."/>
            <person name="Vagvolgyi C."/>
            <person name="Papp T."/>
            <person name="Martin F.M."/>
            <person name="Miettinen O."/>
            <person name="Hibbett D.S."/>
            <person name="Nagy L.G."/>
        </authorList>
    </citation>
    <scope>NUCLEOTIDE SEQUENCE [LARGE SCALE GENOMIC DNA]</scope>
    <source>
        <strain evidence="2 3">CBS 962.96</strain>
    </source>
</reference>
<dbReference type="AlphaFoldDB" id="A0A4S8MVQ4"/>
<evidence type="ECO:0008006" key="4">
    <source>
        <dbReference type="Google" id="ProtNLM"/>
    </source>
</evidence>
<evidence type="ECO:0000313" key="3">
    <source>
        <dbReference type="Proteomes" id="UP000297245"/>
    </source>
</evidence>
<keyword evidence="1" id="KW-0812">Transmembrane</keyword>
<proteinExistence type="predicted"/>
<organism evidence="2 3">
    <name type="scientific">Dendrothele bispora (strain CBS 962.96)</name>
    <dbReference type="NCBI Taxonomy" id="1314807"/>
    <lineage>
        <taxon>Eukaryota</taxon>
        <taxon>Fungi</taxon>
        <taxon>Dikarya</taxon>
        <taxon>Basidiomycota</taxon>
        <taxon>Agaricomycotina</taxon>
        <taxon>Agaricomycetes</taxon>
        <taxon>Agaricomycetidae</taxon>
        <taxon>Agaricales</taxon>
        <taxon>Agaricales incertae sedis</taxon>
        <taxon>Dendrothele</taxon>
    </lineage>
</organism>
<accession>A0A4S8MVQ4</accession>
<evidence type="ECO:0000256" key="1">
    <source>
        <dbReference type="SAM" id="Phobius"/>
    </source>
</evidence>
<dbReference type="Proteomes" id="UP000297245">
    <property type="component" value="Unassembled WGS sequence"/>
</dbReference>
<keyword evidence="1" id="KW-0472">Membrane</keyword>
<gene>
    <name evidence="2" type="ORF">K435DRAFT_959830</name>
</gene>
<feature type="transmembrane region" description="Helical" evidence="1">
    <location>
        <begin position="204"/>
        <end position="228"/>
    </location>
</feature>
<name>A0A4S8MVQ4_DENBC</name>
<dbReference type="EMBL" id="ML179038">
    <property type="protein sequence ID" value="THV07225.1"/>
    <property type="molecule type" value="Genomic_DNA"/>
</dbReference>
<keyword evidence="3" id="KW-1185">Reference proteome</keyword>
<dbReference type="OrthoDB" id="3210850at2759"/>
<feature type="transmembrane region" description="Helical" evidence="1">
    <location>
        <begin position="170"/>
        <end position="192"/>
    </location>
</feature>
<feature type="transmembrane region" description="Helical" evidence="1">
    <location>
        <begin position="234"/>
        <end position="255"/>
    </location>
</feature>
<dbReference type="PANTHER" id="PTHR38848">
    <property type="entry name" value="G-PROTEIN COUPLED RECEPTORS FAMILY 3 PROFILE DOMAIN-CONTAINING PROTEIN"/>
    <property type="match status" value="1"/>
</dbReference>
<feature type="transmembrane region" description="Helical" evidence="1">
    <location>
        <begin position="52"/>
        <end position="73"/>
    </location>
</feature>